<feature type="compositionally biased region" description="Basic residues" evidence="1">
    <location>
        <begin position="84"/>
        <end position="117"/>
    </location>
</feature>
<evidence type="ECO:0008006" key="4">
    <source>
        <dbReference type="Google" id="ProtNLM"/>
    </source>
</evidence>
<evidence type="ECO:0000256" key="1">
    <source>
        <dbReference type="SAM" id="MobiDB-lite"/>
    </source>
</evidence>
<feature type="compositionally biased region" description="Basic and acidic residues" evidence="1">
    <location>
        <begin position="143"/>
        <end position="157"/>
    </location>
</feature>
<dbReference type="Proteomes" id="UP001168990">
    <property type="component" value="Unassembled WGS sequence"/>
</dbReference>
<dbReference type="EMBL" id="JAQQBS010001422">
    <property type="protein sequence ID" value="KAK0163723.1"/>
    <property type="molecule type" value="Genomic_DNA"/>
</dbReference>
<accession>A0AA39F6D0</accession>
<sequence>MVRSSTLVYDLLKFVGQQTDGFSSKEILKRVSQAHNITPGKGLKKQINVALRRGIDFGILTRQRNKYRFDSAFPVISVENNEKGKKKKPKKKKAKSSKTKRRKTKANSKSRGRRITIRKPSQEPPPRPRVMPPPNWAPKKRNLREEPIPKFIRHSDFHSSSTSRKLCRSRIVDEKWKAKIIEEDEEWP</sequence>
<reference evidence="2" key="1">
    <citation type="journal article" date="2023" name="bioRxiv">
        <title>Scaffold-level genome assemblies of two parasitoid biocontrol wasps reveal the parthenogenesis mechanism and an associated novel virus.</title>
        <authorList>
            <person name="Inwood S."/>
            <person name="Skelly J."/>
            <person name="Guhlin J."/>
            <person name="Harrop T."/>
            <person name="Goldson S."/>
            <person name="Dearden P."/>
        </authorList>
    </citation>
    <scope>NUCLEOTIDE SEQUENCE</scope>
    <source>
        <strain evidence="2">Irish</strain>
        <tissue evidence="2">Whole body</tissue>
    </source>
</reference>
<name>A0AA39F6D0_9HYME</name>
<feature type="compositionally biased region" description="Pro residues" evidence="1">
    <location>
        <begin position="122"/>
        <end position="136"/>
    </location>
</feature>
<gene>
    <name evidence="2" type="ORF">PV328_002426</name>
</gene>
<protein>
    <recommendedName>
        <fullName evidence="4">H15 domain-containing protein</fullName>
    </recommendedName>
</protein>
<feature type="region of interest" description="Disordered" evidence="1">
    <location>
        <begin position="80"/>
        <end position="166"/>
    </location>
</feature>
<keyword evidence="3" id="KW-1185">Reference proteome</keyword>
<dbReference type="AlphaFoldDB" id="A0AA39F6D0"/>
<organism evidence="2 3">
    <name type="scientific">Microctonus aethiopoides</name>
    <dbReference type="NCBI Taxonomy" id="144406"/>
    <lineage>
        <taxon>Eukaryota</taxon>
        <taxon>Metazoa</taxon>
        <taxon>Ecdysozoa</taxon>
        <taxon>Arthropoda</taxon>
        <taxon>Hexapoda</taxon>
        <taxon>Insecta</taxon>
        <taxon>Pterygota</taxon>
        <taxon>Neoptera</taxon>
        <taxon>Endopterygota</taxon>
        <taxon>Hymenoptera</taxon>
        <taxon>Apocrita</taxon>
        <taxon>Ichneumonoidea</taxon>
        <taxon>Braconidae</taxon>
        <taxon>Euphorinae</taxon>
        <taxon>Microctonus</taxon>
    </lineage>
</organism>
<reference evidence="2" key="2">
    <citation type="submission" date="2023-03" db="EMBL/GenBank/DDBJ databases">
        <authorList>
            <person name="Inwood S.N."/>
            <person name="Skelly J.G."/>
            <person name="Guhlin J."/>
            <person name="Harrop T.W.R."/>
            <person name="Goldson S.G."/>
            <person name="Dearden P.K."/>
        </authorList>
    </citation>
    <scope>NUCLEOTIDE SEQUENCE</scope>
    <source>
        <strain evidence="2">Irish</strain>
        <tissue evidence="2">Whole body</tissue>
    </source>
</reference>
<evidence type="ECO:0000313" key="3">
    <source>
        <dbReference type="Proteomes" id="UP001168990"/>
    </source>
</evidence>
<evidence type="ECO:0000313" key="2">
    <source>
        <dbReference type="EMBL" id="KAK0163723.1"/>
    </source>
</evidence>
<comment type="caution">
    <text evidence="2">The sequence shown here is derived from an EMBL/GenBank/DDBJ whole genome shotgun (WGS) entry which is preliminary data.</text>
</comment>
<proteinExistence type="predicted"/>